<accession>A0A151TDB6</accession>
<protein>
    <recommendedName>
        <fullName evidence="3">Retrovirus-related Pol polyprotein from transposon TNT 1-94</fullName>
    </recommendedName>
</protein>
<reference evidence="1 2" key="1">
    <citation type="journal article" date="2012" name="Nat. Biotechnol.">
        <title>Draft genome sequence of pigeonpea (Cajanus cajan), an orphan legume crop of resource-poor farmers.</title>
        <authorList>
            <person name="Varshney R.K."/>
            <person name="Chen W."/>
            <person name="Li Y."/>
            <person name="Bharti A.K."/>
            <person name="Saxena R.K."/>
            <person name="Schlueter J.A."/>
            <person name="Donoghue M.T."/>
            <person name="Azam S."/>
            <person name="Fan G."/>
            <person name="Whaley A.M."/>
            <person name="Farmer A.D."/>
            <person name="Sheridan J."/>
            <person name="Iwata A."/>
            <person name="Tuteja R."/>
            <person name="Penmetsa R.V."/>
            <person name="Wu W."/>
            <person name="Upadhyaya H.D."/>
            <person name="Yang S.P."/>
            <person name="Shah T."/>
            <person name="Saxena K.B."/>
            <person name="Michael T."/>
            <person name="McCombie W.R."/>
            <person name="Yang B."/>
            <person name="Zhang G."/>
            <person name="Yang H."/>
            <person name="Wang J."/>
            <person name="Spillane C."/>
            <person name="Cook D.R."/>
            <person name="May G.D."/>
            <person name="Xu X."/>
            <person name="Jackson S.A."/>
        </authorList>
    </citation>
    <scope>NUCLEOTIDE SEQUENCE [LARGE SCALE GENOMIC DNA]</scope>
    <source>
        <strain evidence="2">cv. Asha</strain>
    </source>
</reference>
<dbReference type="AlphaFoldDB" id="A0A151TDB6"/>
<dbReference type="PANTHER" id="PTHR11439">
    <property type="entry name" value="GAG-POL-RELATED RETROTRANSPOSON"/>
    <property type="match status" value="1"/>
</dbReference>
<gene>
    <name evidence="1" type="ORF">KK1_019641</name>
</gene>
<organism evidence="1 2">
    <name type="scientific">Cajanus cajan</name>
    <name type="common">Pigeon pea</name>
    <name type="synonym">Cajanus indicus</name>
    <dbReference type="NCBI Taxonomy" id="3821"/>
    <lineage>
        <taxon>Eukaryota</taxon>
        <taxon>Viridiplantae</taxon>
        <taxon>Streptophyta</taxon>
        <taxon>Embryophyta</taxon>
        <taxon>Tracheophyta</taxon>
        <taxon>Spermatophyta</taxon>
        <taxon>Magnoliopsida</taxon>
        <taxon>eudicotyledons</taxon>
        <taxon>Gunneridae</taxon>
        <taxon>Pentapetalae</taxon>
        <taxon>rosids</taxon>
        <taxon>fabids</taxon>
        <taxon>Fabales</taxon>
        <taxon>Fabaceae</taxon>
        <taxon>Papilionoideae</taxon>
        <taxon>50 kb inversion clade</taxon>
        <taxon>NPAAA clade</taxon>
        <taxon>indigoferoid/millettioid clade</taxon>
        <taxon>Phaseoleae</taxon>
        <taxon>Cajanus</taxon>
    </lineage>
</organism>
<proteinExistence type="predicted"/>
<name>A0A151TDB6_CAJCA</name>
<dbReference type="Gramene" id="C.cajan_19086.t">
    <property type="protein sequence ID" value="C.cajan_19086.t.cds1"/>
    <property type="gene ID" value="C.cajan_19086"/>
</dbReference>
<dbReference type="Proteomes" id="UP000075243">
    <property type="component" value="Chromosome 7"/>
</dbReference>
<evidence type="ECO:0000313" key="1">
    <source>
        <dbReference type="EMBL" id="KYP65025.1"/>
    </source>
</evidence>
<evidence type="ECO:0008006" key="3">
    <source>
        <dbReference type="Google" id="ProtNLM"/>
    </source>
</evidence>
<dbReference type="EMBL" id="CM003609">
    <property type="protein sequence ID" value="KYP65025.1"/>
    <property type="molecule type" value="Genomic_DNA"/>
</dbReference>
<sequence length="57" mass="6596">MILGCELYKEEKGVKVDEIYFKQIVGSLIYVTATRPNLMFIVSLICRFMSNPTELHL</sequence>
<dbReference type="PANTHER" id="PTHR11439:SF517">
    <property type="entry name" value="CYSTEINE-RICH RLK (RECEPTOR-LIKE PROTEIN KINASE) 8"/>
    <property type="match status" value="1"/>
</dbReference>
<evidence type="ECO:0000313" key="2">
    <source>
        <dbReference type="Proteomes" id="UP000075243"/>
    </source>
</evidence>
<keyword evidence="2" id="KW-1185">Reference proteome</keyword>